<feature type="transmembrane region" description="Helical" evidence="1">
    <location>
        <begin position="59"/>
        <end position="76"/>
    </location>
</feature>
<evidence type="ECO:0000313" key="2">
    <source>
        <dbReference type="EMBL" id="AMS03666.1"/>
    </source>
</evidence>
<dbReference type="RefSeq" id="YP_009302788.1">
    <property type="nucleotide sequence ID" value="NC_031247.1"/>
</dbReference>
<reference evidence="3" key="1">
    <citation type="submission" date="2016-03" db="EMBL/GenBank/DDBJ databases">
        <authorList>
            <person name="Berryman E.N."/>
            <person name="Forrest K.M."/>
            <person name="McHale L."/>
            <person name="Wertz A.T."/>
            <person name="Zhuang Z."/>
            <person name="Kasturiarachi N.S."/>
            <person name="Pressimone C.A."/>
            <person name="Schiebel J.G."/>
            <person name="Furbee E.C."/>
            <person name="Grubb S.R."/>
            <person name="Warner M.H."/>
            <person name="Montgomery M.T."/>
            <person name="Garlena R.A."/>
            <person name="Russell D.A."/>
            <person name="Pope W.H."/>
            <person name="Jacobs-Sera D."/>
            <person name="Hendrix R.W."/>
            <person name="Hatfull G.F."/>
        </authorList>
    </citation>
    <scope>NUCLEOTIDE SEQUENCE [LARGE SCALE GENOMIC DNA]</scope>
</reference>
<keyword evidence="1" id="KW-0472">Membrane</keyword>
<accession>A0A142KC33</accession>
<feature type="transmembrane region" description="Helical" evidence="1">
    <location>
        <begin position="34"/>
        <end position="53"/>
    </location>
</feature>
<dbReference type="KEGG" id="vg:29125596"/>
<keyword evidence="1" id="KW-1133">Transmembrane helix</keyword>
<gene>
    <name evidence="2" type="primary">31</name>
    <name evidence="2" type="ORF">SEA_BETTERKATZ_31</name>
</gene>
<keyword evidence="1" id="KW-0812">Transmembrane</keyword>
<protein>
    <submittedName>
        <fullName evidence="2">Holin</fullName>
    </submittedName>
</protein>
<dbReference type="GeneID" id="29125596"/>
<organism evidence="2 3">
    <name type="scientific">Gordonia phage BetterKatz</name>
    <dbReference type="NCBI Taxonomy" id="1821551"/>
    <lineage>
        <taxon>Viruses</taxon>
        <taxon>Duplodnaviria</taxon>
        <taxon>Heunggongvirae</taxon>
        <taxon>Uroviricota</taxon>
        <taxon>Caudoviricetes</taxon>
        <taxon>Betterkatzvirus</taxon>
        <taxon>Betterkatzvirus betterkatz</taxon>
    </lineage>
</organism>
<proteinExistence type="predicted"/>
<name>A0A142KC33_9CAUD</name>
<evidence type="ECO:0000256" key="1">
    <source>
        <dbReference type="SAM" id="Phobius"/>
    </source>
</evidence>
<dbReference type="Proteomes" id="UP000203938">
    <property type="component" value="Segment"/>
</dbReference>
<keyword evidence="3" id="KW-1185">Reference proteome</keyword>
<dbReference type="OrthoDB" id="26837at10239"/>
<sequence>MSAPTPLPGADLVVDALRAELEEQPWWARFRNTLTTAAGVVVLIVWLALSVGLGVPAEVLSSVSGLIGLLTVLGVLKTPNGITPKGVDRVAQLAQMAQAAAAVVGYAVDQTRPASQKRADE</sequence>
<dbReference type="EMBL" id="KU963261">
    <property type="protein sequence ID" value="AMS03666.1"/>
    <property type="molecule type" value="Genomic_DNA"/>
</dbReference>
<evidence type="ECO:0000313" key="3">
    <source>
        <dbReference type="Proteomes" id="UP000203938"/>
    </source>
</evidence>